<comment type="caution">
    <text evidence="5">The sequence shown here is derived from an EMBL/GenBank/DDBJ whole genome shotgun (WGS) entry which is preliminary data.</text>
</comment>
<protein>
    <submittedName>
        <fullName evidence="5">ABSCISIC ACID-INSENSITIVE 5-like protein 3</fullName>
    </submittedName>
</protein>
<accession>A0A445HD43</accession>
<dbReference type="GO" id="GO:0003700">
    <property type="term" value="F:DNA-binding transcription factor activity"/>
    <property type="evidence" value="ECO:0007669"/>
    <property type="project" value="InterPro"/>
</dbReference>
<keyword evidence="2" id="KW-0238">DNA-binding</keyword>
<name>A0A445HD43_GLYSO</name>
<keyword evidence="3" id="KW-0539">Nucleus</keyword>
<evidence type="ECO:0000313" key="6">
    <source>
        <dbReference type="Proteomes" id="UP000289340"/>
    </source>
</evidence>
<dbReference type="GO" id="GO:0045893">
    <property type="term" value="P:positive regulation of DNA-templated transcription"/>
    <property type="evidence" value="ECO:0007669"/>
    <property type="project" value="InterPro"/>
</dbReference>
<dbReference type="PANTHER" id="PTHR22952:SF482">
    <property type="entry name" value="ABSCISIC ACID-INSENSITIVE 5-LIKE PROTEIN 2"/>
    <property type="match status" value="1"/>
</dbReference>
<dbReference type="EMBL" id="QZWG01000013">
    <property type="protein sequence ID" value="RZB71476.1"/>
    <property type="molecule type" value="Genomic_DNA"/>
</dbReference>
<dbReference type="InterPro" id="IPR043452">
    <property type="entry name" value="BZIP46-like"/>
</dbReference>
<reference evidence="5 6" key="1">
    <citation type="submission" date="2018-09" db="EMBL/GenBank/DDBJ databases">
        <title>A high-quality reference genome of wild soybean provides a powerful tool to mine soybean genomes.</title>
        <authorList>
            <person name="Xie M."/>
            <person name="Chung C.Y.L."/>
            <person name="Li M.-W."/>
            <person name="Wong F.-L."/>
            <person name="Chan T.-F."/>
            <person name="Lam H.-M."/>
        </authorList>
    </citation>
    <scope>NUCLEOTIDE SEQUENCE [LARGE SCALE GENOMIC DNA]</scope>
    <source>
        <strain evidence="6">cv. W05</strain>
        <tissue evidence="5">Hypocotyl of etiolated seedlings</tissue>
    </source>
</reference>
<evidence type="ECO:0000256" key="3">
    <source>
        <dbReference type="ARBA" id="ARBA00023242"/>
    </source>
</evidence>
<evidence type="ECO:0000256" key="2">
    <source>
        <dbReference type="ARBA" id="ARBA00023125"/>
    </source>
</evidence>
<sequence>MTSSHLTRLGNIGKPLHSMNLDDELQKNVISTDQSGQLVQDLLSDHNSFILPSLKNNNIGTLSNKTNNNINRPWKEIVHQEHVNRSMDTPLKQPSLGETLESFLVRAGVIDVGDHQDDNNDNVVVGGNTHHQALMGMDPVVMLSQKEHWLQLKIPIAIDMHQHQEQHHQQRDVGEHQDLIVPKSLFYENQEMEIGYSENPGGISVSPTYSDSKSAIFGKNKYSDEVLEKTIERKQKRMAKNRESVVRSRTKKQVSTRMTPQLSSKHACD</sequence>
<feature type="region of interest" description="Disordered" evidence="4">
    <location>
        <begin position="235"/>
        <end position="269"/>
    </location>
</feature>
<organism evidence="5 6">
    <name type="scientific">Glycine soja</name>
    <name type="common">Wild soybean</name>
    <dbReference type="NCBI Taxonomy" id="3848"/>
    <lineage>
        <taxon>Eukaryota</taxon>
        <taxon>Viridiplantae</taxon>
        <taxon>Streptophyta</taxon>
        <taxon>Embryophyta</taxon>
        <taxon>Tracheophyta</taxon>
        <taxon>Spermatophyta</taxon>
        <taxon>Magnoliopsida</taxon>
        <taxon>eudicotyledons</taxon>
        <taxon>Gunneridae</taxon>
        <taxon>Pentapetalae</taxon>
        <taxon>rosids</taxon>
        <taxon>fabids</taxon>
        <taxon>Fabales</taxon>
        <taxon>Fabaceae</taxon>
        <taxon>Papilionoideae</taxon>
        <taxon>50 kb inversion clade</taxon>
        <taxon>NPAAA clade</taxon>
        <taxon>indigoferoid/millettioid clade</taxon>
        <taxon>Phaseoleae</taxon>
        <taxon>Glycine</taxon>
        <taxon>Glycine subgen. Soja</taxon>
    </lineage>
</organism>
<dbReference type="GO" id="GO:0005634">
    <property type="term" value="C:nucleus"/>
    <property type="evidence" value="ECO:0007669"/>
    <property type="project" value="UniProtKB-SubCell"/>
</dbReference>
<proteinExistence type="predicted"/>
<feature type="compositionally biased region" description="Polar residues" evidence="4">
    <location>
        <begin position="255"/>
        <end position="269"/>
    </location>
</feature>
<evidence type="ECO:0000256" key="4">
    <source>
        <dbReference type="SAM" id="MobiDB-lite"/>
    </source>
</evidence>
<dbReference type="GO" id="GO:0003677">
    <property type="term" value="F:DNA binding"/>
    <property type="evidence" value="ECO:0007669"/>
    <property type="project" value="UniProtKB-KW"/>
</dbReference>
<dbReference type="PANTHER" id="PTHR22952">
    <property type="entry name" value="CAMP-RESPONSE ELEMENT BINDING PROTEIN-RELATED"/>
    <property type="match status" value="1"/>
</dbReference>
<keyword evidence="6" id="KW-1185">Reference proteome</keyword>
<dbReference type="Proteomes" id="UP000289340">
    <property type="component" value="Chromosome 13"/>
</dbReference>
<gene>
    <name evidence="5" type="ORF">D0Y65_036106</name>
</gene>
<evidence type="ECO:0000313" key="5">
    <source>
        <dbReference type="EMBL" id="RZB71476.1"/>
    </source>
</evidence>
<comment type="subcellular location">
    <subcellularLocation>
        <location evidence="1">Nucleus</location>
    </subcellularLocation>
</comment>
<evidence type="ECO:0000256" key="1">
    <source>
        <dbReference type="ARBA" id="ARBA00004123"/>
    </source>
</evidence>
<dbReference type="AlphaFoldDB" id="A0A445HD43"/>